<accession>A0A0F9GYX1</accession>
<dbReference type="EMBL" id="LAZR01016558">
    <property type="protein sequence ID" value="KKM03995.1"/>
    <property type="molecule type" value="Genomic_DNA"/>
</dbReference>
<sequence>MSIVLYAVDENELAEAFDTLVCGELCEHLVHDGKLYYWRMTDLERADLRRRASRALAGSTMHEVSGAVLFAVVGRYKAEKQA</sequence>
<reference evidence="1" key="1">
    <citation type="journal article" date="2015" name="Nature">
        <title>Complex archaea that bridge the gap between prokaryotes and eukaryotes.</title>
        <authorList>
            <person name="Spang A."/>
            <person name="Saw J.H."/>
            <person name="Jorgensen S.L."/>
            <person name="Zaremba-Niedzwiedzka K."/>
            <person name="Martijn J."/>
            <person name="Lind A.E."/>
            <person name="van Eijk R."/>
            <person name="Schleper C."/>
            <person name="Guy L."/>
            <person name="Ettema T.J."/>
        </authorList>
    </citation>
    <scope>NUCLEOTIDE SEQUENCE</scope>
</reference>
<comment type="caution">
    <text evidence="1">The sequence shown here is derived from an EMBL/GenBank/DDBJ whole genome shotgun (WGS) entry which is preliminary data.</text>
</comment>
<gene>
    <name evidence="1" type="ORF">LCGC14_1768800</name>
</gene>
<name>A0A0F9GYX1_9ZZZZ</name>
<evidence type="ECO:0000313" key="1">
    <source>
        <dbReference type="EMBL" id="KKM03995.1"/>
    </source>
</evidence>
<dbReference type="AlphaFoldDB" id="A0A0F9GYX1"/>
<protein>
    <submittedName>
        <fullName evidence="1">Uncharacterized protein</fullName>
    </submittedName>
</protein>
<organism evidence="1">
    <name type="scientific">marine sediment metagenome</name>
    <dbReference type="NCBI Taxonomy" id="412755"/>
    <lineage>
        <taxon>unclassified sequences</taxon>
        <taxon>metagenomes</taxon>
        <taxon>ecological metagenomes</taxon>
    </lineage>
</organism>
<proteinExistence type="predicted"/>